<evidence type="ECO:0000313" key="2">
    <source>
        <dbReference type="EMBL" id="KAF2757475.1"/>
    </source>
</evidence>
<name>A0A6A6W4J3_9PEZI</name>
<protein>
    <submittedName>
        <fullName evidence="2">Uncharacterized protein</fullName>
    </submittedName>
</protein>
<gene>
    <name evidence="2" type="ORF">EJ05DRAFT_501010</name>
</gene>
<evidence type="ECO:0000256" key="1">
    <source>
        <dbReference type="SAM" id="SignalP"/>
    </source>
</evidence>
<reference evidence="2" key="1">
    <citation type="journal article" date="2020" name="Stud. Mycol.">
        <title>101 Dothideomycetes genomes: a test case for predicting lifestyles and emergence of pathogens.</title>
        <authorList>
            <person name="Haridas S."/>
            <person name="Albert R."/>
            <person name="Binder M."/>
            <person name="Bloem J."/>
            <person name="Labutti K."/>
            <person name="Salamov A."/>
            <person name="Andreopoulos B."/>
            <person name="Baker S."/>
            <person name="Barry K."/>
            <person name="Bills G."/>
            <person name="Bluhm B."/>
            <person name="Cannon C."/>
            <person name="Castanera R."/>
            <person name="Culley D."/>
            <person name="Daum C."/>
            <person name="Ezra D."/>
            <person name="Gonzalez J."/>
            <person name="Henrissat B."/>
            <person name="Kuo A."/>
            <person name="Liang C."/>
            <person name="Lipzen A."/>
            <person name="Lutzoni F."/>
            <person name="Magnuson J."/>
            <person name="Mondo S."/>
            <person name="Nolan M."/>
            <person name="Ohm R."/>
            <person name="Pangilinan J."/>
            <person name="Park H.-J."/>
            <person name="Ramirez L."/>
            <person name="Alfaro M."/>
            <person name="Sun H."/>
            <person name="Tritt A."/>
            <person name="Yoshinaga Y."/>
            <person name="Zwiers L.-H."/>
            <person name="Turgeon B."/>
            <person name="Goodwin S."/>
            <person name="Spatafora J."/>
            <person name="Crous P."/>
            <person name="Grigoriev I."/>
        </authorList>
    </citation>
    <scope>NUCLEOTIDE SEQUENCE</scope>
    <source>
        <strain evidence="2">CBS 121739</strain>
    </source>
</reference>
<organism evidence="2 3">
    <name type="scientific">Pseudovirgaria hyperparasitica</name>
    <dbReference type="NCBI Taxonomy" id="470096"/>
    <lineage>
        <taxon>Eukaryota</taxon>
        <taxon>Fungi</taxon>
        <taxon>Dikarya</taxon>
        <taxon>Ascomycota</taxon>
        <taxon>Pezizomycotina</taxon>
        <taxon>Dothideomycetes</taxon>
        <taxon>Dothideomycetes incertae sedis</taxon>
        <taxon>Acrospermales</taxon>
        <taxon>Acrospermaceae</taxon>
        <taxon>Pseudovirgaria</taxon>
    </lineage>
</organism>
<dbReference type="RefSeq" id="XP_033599926.1">
    <property type="nucleotide sequence ID" value="XM_033747061.1"/>
</dbReference>
<feature type="signal peptide" evidence="1">
    <location>
        <begin position="1"/>
        <end position="24"/>
    </location>
</feature>
<dbReference type="Proteomes" id="UP000799437">
    <property type="component" value="Unassembled WGS sequence"/>
</dbReference>
<evidence type="ECO:0000313" key="3">
    <source>
        <dbReference type="Proteomes" id="UP000799437"/>
    </source>
</evidence>
<dbReference type="GeneID" id="54488115"/>
<keyword evidence="3" id="KW-1185">Reference proteome</keyword>
<keyword evidence="1" id="KW-0732">Signal</keyword>
<proteinExistence type="predicted"/>
<dbReference type="AlphaFoldDB" id="A0A6A6W4J3"/>
<feature type="chain" id="PRO_5025694933" evidence="1">
    <location>
        <begin position="25"/>
        <end position="184"/>
    </location>
</feature>
<accession>A0A6A6W4J3</accession>
<sequence length="184" mass="21311">MHTLHPITLLTTLLLLASIPTTKARHIGPITTPNLAWHPSTNTTAKRTTPPTYCSSLPEPVRSECIISYTWYTHRLRTIYTIWFDAQPDYEVDDLARPAAAEETRAWYALGGRKEEREGYEKPEEWVVYEAWMAATGGYGFLSGERAAERQVRWEERERGKAEGRFLDELWMLRRWGRRGTIIA</sequence>
<dbReference type="EMBL" id="ML996573">
    <property type="protein sequence ID" value="KAF2757475.1"/>
    <property type="molecule type" value="Genomic_DNA"/>
</dbReference>